<evidence type="ECO:0000313" key="2">
    <source>
        <dbReference type="EMBL" id="WTQ82425.1"/>
    </source>
</evidence>
<sequence length="455" mass="51026">MANDAVRPSAAGLFEGEGRRHAVYGALPLLCTYFSEGQRDKLQETDAGVTRSDGEEDPEAKSERMVAGLRLRVALALAKSLLRILDSVLDRPNFRYGVTRTTSFDKPRGKLDVIRWVTQLREVRVPEAYPILSVERSSRTPENLLACHCLTWFLEEIESAYTASAVPRKSAESEAVIHTIDRIGVILKRPDVSECREIVRRERGRQWVDDLLEEVDLRLASGRVGNREPYEELVRWARGIMTGNPALDPGDLSWLFYDNSFDDKLFELWCMHQLARALADRLGEEEVPIPDLQKSRSAAKPTWEWNFGQYRLELRFQYSLSKSVPALAWKGTEGLVLDGRPDMTLLLYSPDVESPRIVFVDPKLRKRDGLPTEEVYKMVGYFSAAGVENAGQGAIIYYTPHLDPQPVHTLRSAENGLVLAVGADPTRPDDSRAGFAEIASLVLPDDLIGQVSADS</sequence>
<evidence type="ECO:0000313" key="3">
    <source>
        <dbReference type="Proteomes" id="UP001622557"/>
    </source>
</evidence>
<name>A0ABZ1KPB8_STRAH</name>
<dbReference type="Proteomes" id="UP001622557">
    <property type="component" value="Chromosome"/>
</dbReference>
<evidence type="ECO:0000256" key="1">
    <source>
        <dbReference type="SAM" id="MobiDB-lite"/>
    </source>
</evidence>
<reference evidence="2 3" key="1">
    <citation type="submission" date="2022-10" db="EMBL/GenBank/DDBJ databases">
        <title>The complete genomes of actinobacterial strains from the NBC collection.</title>
        <authorList>
            <person name="Joergensen T.S."/>
            <person name="Alvarez Arevalo M."/>
            <person name="Sterndorff E.B."/>
            <person name="Faurdal D."/>
            <person name="Vuksanovic O."/>
            <person name="Mourched A.-S."/>
            <person name="Charusanti P."/>
            <person name="Shaw S."/>
            <person name="Blin K."/>
            <person name="Weber T."/>
        </authorList>
    </citation>
    <scope>NUCLEOTIDE SEQUENCE [LARGE SCALE GENOMIC DNA]</scope>
    <source>
        <strain evidence="2 3">NBC_00156</strain>
    </source>
</reference>
<feature type="region of interest" description="Disordered" evidence="1">
    <location>
        <begin position="42"/>
        <end position="61"/>
    </location>
</feature>
<dbReference type="RefSeq" id="WP_405448510.1">
    <property type="nucleotide sequence ID" value="NZ_CP108164.1"/>
</dbReference>
<proteinExistence type="predicted"/>
<dbReference type="EMBL" id="CP108164">
    <property type="protein sequence ID" value="WTQ82425.1"/>
    <property type="molecule type" value="Genomic_DNA"/>
</dbReference>
<evidence type="ECO:0008006" key="4">
    <source>
        <dbReference type="Google" id="ProtNLM"/>
    </source>
</evidence>
<organism evidence="2 3">
    <name type="scientific">Streptomyces achromogenes</name>
    <dbReference type="NCBI Taxonomy" id="67255"/>
    <lineage>
        <taxon>Bacteria</taxon>
        <taxon>Bacillati</taxon>
        <taxon>Actinomycetota</taxon>
        <taxon>Actinomycetes</taxon>
        <taxon>Kitasatosporales</taxon>
        <taxon>Streptomycetaceae</taxon>
        <taxon>Streptomyces</taxon>
    </lineage>
</organism>
<keyword evidence="3" id="KW-1185">Reference proteome</keyword>
<gene>
    <name evidence="2" type="ORF">OG350_19905</name>
</gene>
<accession>A0ABZ1KPB8</accession>
<protein>
    <recommendedName>
        <fullName evidence="4">McrBC 5-methylcytosine restriction system component</fullName>
    </recommendedName>
</protein>
<dbReference type="GeneID" id="97282737"/>